<dbReference type="Pfam" id="PF00005">
    <property type="entry name" value="ABC_tran"/>
    <property type="match status" value="1"/>
</dbReference>
<keyword evidence="6" id="KW-1185">Reference proteome</keyword>
<evidence type="ECO:0000313" key="5">
    <source>
        <dbReference type="EMBL" id="AZR74355.1"/>
    </source>
</evidence>
<name>A0A3Q9HSP2_9FIRM</name>
<gene>
    <name evidence="5" type="ORF">BBF96_13735</name>
</gene>
<dbReference type="GO" id="GO:0005524">
    <property type="term" value="F:ATP binding"/>
    <property type="evidence" value="ECO:0007669"/>
    <property type="project" value="UniProtKB-KW"/>
</dbReference>
<dbReference type="InterPro" id="IPR050763">
    <property type="entry name" value="ABC_transporter_ATP-binding"/>
</dbReference>
<dbReference type="KEGG" id="aft:BBF96_13735"/>
<dbReference type="Gene3D" id="3.40.50.300">
    <property type="entry name" value="P-loop containing nucleotide triphosphate hydrolases"/>
    <property type="match status" value="1"/>
</dbReference>
<proteinExistence type="predicted"/>
<evidence type="ECO:0000256" key="1">
    <source>
        <dbReference type="ARBA" id="ARBA00022448"/>
    </source>
</evidence>
<dbReference type="PANTHER" id="PTHR42711:SF1">
    <property type="entry name" value="ABC-TRANSPORT PROTEIN, ATP-BINDING COMPONENT"/>
    <property type="match status" value="1"/>
</dbReference>
<reference evidence="5 6" key="1">
    <citation type="submission" date="2016-07" db="EMBL/GenBank/DDBJ databases">
        <title>Genome and transcriptome analysis of iron-reducing fermentative bacteria Anoxybacter fermentans.</title>
        <authorList>
            <person name="Zeng X."/>
            <person name="Shao Z."/>
        </authorList>
    </citation>
    <scope>NUCLEOTIDE SEQUENCE [LARGE SCALE GENOMIC DNA]</scope>
    <source>
        <strain evidence="5 6">DY22613</strain>
    </source>
</reference>
<dbReference type="AlphaFoldDB" id="A0A3Q9HSP2"/>
<dbReference type="EMBL" id="CP016379">
    <property type="protein sequence ID" value="AZR74355.1"/>
    <property type="molecule type" value="Genomic_DNA"/>
</dbReference>
<evidence type="ECO:0000256" key="3">
    <source>
        <dbReference type="ARBA" id="ARBA00022840"/>
    </source>
</evidence>
<dbReference type="SUPFAM" id="SSF52540">
    <property type="entry name" value="P-loop containing nucleoside triphosphate hydrolases"/>
    <property type="match status" value="1"/>
</dbReference>
<keyword evidence="2" id="KW-0547">Nucleotide-binding</keyword>
<dbReference type="OrthoDB" id="1805624at2"/>
<evidence type="ECO:0000313" key="6">
    <source>
        <dbReference type="Proteomes" id="UP000267250"/>
    </source>
</evidence>
<protein>
    <submittedName>
        <fullName evidence="5">Sugar ABC transporter ATP-binding protein</fullName>
    </submittedName>
</protein>
<evidence type="ECO:0000259" key="4">
    <source>
        <dbReference type="PROSITE" id="PS50893"/>
    </source>
</evidence>
<feature type="domain" description="ABC transporter" evidence="4">
    <location>
        <begin position="25"/>
        <end position="258"/>
    </location>
</feature>
<keyword evidence="3 5" id="KW-0067">ATP-binding</keyword>
<dbReference type="InterPro" id="IPR003593">
    <property type="entry name" value="AAA+_ATPase"/>
</dbReference>
<dbReference type="PANTHER" id="PTHR42711">
    <property type="entry name" value="ABC TRANSPORTER ATP-BINDING PROTEIN"/>
    <property type="match status" value="1"/>
</dbReference>
<dbReference type="PROSITE" id="PS50893">
    <property type="entry name" value="ABC_TRANSPORTER_2"/>
    <property type="match status" value="1"/>
</dbReference>
<keyword evidence="1" id="KW-0813">Transport</keyword>
<dbReference type="SMART" id="SM00382">
    <property type="entry name" value="AAA"/>
    <property type="match status" value="1"/>
</dbReference>
<evidence type="ECO:0000256" key="2">
    <source>
        <dbReference type="ARBA" id="ARBA00022741"/>
    </source>
</evidence>
<accession>A0A3Q9HSP2</accession>
<dbReference type="InterPro" id="IPR027417">
    <property type="entry name" value="P-loop_NTPase"/>
</dbReference>
<dbReference type="RefSeq" id="WP_127017709.1">
    <property type="nucleotide sequence ID" value="NZ_CP016379.1"/>
</dbReference>
<organism evidence="5 6">
    <name type="scientific">Anoxybacter fermentans</name>
    <dbReference type="NCBI Taxonomy" id="1323375"/>
    <lineage>
        <taxon>Bacteria</taxon>
        <taxon>Bacillati</taxon>
        <taxon>Bacillota</taxon>
        <taxon>Clostridia</taxon>
        <taxon>Halanaerobiales</taxon>
        <taxon>Anoxybacter</taxon>
    </lineage>
</organism>
<dbReference type="GO" id="GO:0016887">
    <property type="term" value="F:ATP hydrolysis activity"/>
    <property type="evidence" value="ECO:0007669"/>
    <property type="project" value="InterPro"/>
</dbReference>
<sequence length="327" mass="36953">MSTIISVKELRKQFKVRKRYNGFMGSLKTLLSREYKIINAVDGVSFEIEKGEIVGYLGPNGAGKSTTIKMLIGILYPSGGSILVNGMVPFEERRELMRRVGIVFGQRSQLWWDLPVIDSFNLLGKIYSVPTDRLKRNIDFLSGLLEIEGILEIPIHQMSLGQRMRCEIAASLLHEPEILLLDEPSIGLDVVAKEKLRSMIKAINAECKTTILLTTHDLADVEAVCSRILIIDKGKLIYDGTQDEIKRRYGKIRTLEVELAETVGNVDFNPAKVVKQEGRKIWFEFNREELSAADLIARITGQYEVKDLTIHETRLETIISDIYKGAI</sequence>
<dbReference type="Proteomes" id="UP000267250">
    <property type="component" value="Chromosome"/>
</dbReference>
<dbReference type="InterPro" id="IPR003439">
    <property type="entry name" value="ABC_transporter-like_ATP-bd"/>
</dbReference>